<name>A0A397UWB1_9GLOM</name>
<gene>
    <name evidence="1" type="ORF">C2G38_2202443</name>
</gene>
<evidence type="ECO:0000313" key="1">
    <source>
        <dbReference type="EMBL" id="RIB11823.1"/>
    </source>
</evidence>
<dbReference type="Proteomes" id="UP000266673">
    <property type="component" value="Unassembled WGS sequence"/>
</dbReference>
<protein>
    <submittedName>
        <fullName evidence="1">Uncharacterized protein</fullName>
    </submittedName>
</protein>
<keyword evidence="2" id="KW-1185">Reference proteome</keyword>
<dbReference type="EMBL" id="QKWP01001092">
    <property type="protein sequence ID" value="RIB11823.1"/>
    <property type="molecule type" value="Genomic_DNA"/>
</dbReference>
<organism evidence="1 2">
    <name type="scientific">Gigaspora rosea</name>
    <dbReference type="NCBI Taxonomy" id="44941"/>
    <lineage>
        <taxon>Eukaryota</taxon>
        <taxon>Fungi</taxon>
        <taxon>Fungi incertae sedis</taxon>
        <taxon>Mucoromycota</taxon>
        <taxon>Glomeromycotina</taxon>
        <taxon>Glomeromycetes</taxon>
        <taxon>Diversisporales</taxon>
        <taxon>Gigasporaceae</taxon>
        <taxon>Gigaspora</taxon>
    </lineage>
</organism>
<comment type="caution">
    <text evidence="1">The sequence shown here is derived from an EMBL/GenBank/DDBJ whole genome shotgun (WGS) entry which is preliminary data.</text>
</comment>
<reference evidence="1 2" key="1">
    <citation type="submission" date="2018-06" db="EMBL/GenBank/DDBJ databases">
        <title>Comparative genomics reveals the genomic features of Rhizophagus irregularis, R. cerebriforme, R. diaphanum and Gigaspora rosea, and their symbiotic lifestyle signature.</title>
        <authorList>
            <person name="Morin E."/>
            <person name="San Clemente H."/>
            <person name="Chen E.C.H."/>
            <person name="De La Providencia I."/>
            <person name="Hainaut M."/>
            <person name="Kuo A."/>
            <person name="Kohler A."/>
            <person name="Murat C."/>
            <person name="Tang N."/>
            <person name="Roy S."/>
            <person name="Loubradou J."/>
            <person name="Henrissat B."/>
            <person name="Grigoriev I.V."/>
            <person name="Corradi N."/>
            <person name="Roux C."/>
            <person name="Martin F.M."/>
        </authorList>
    </citation>
    <scope>NUCLEOTIDE SEQUENCE [LARGE SCALE GENOMIC DNA]</scope>
    <source>
        <strain evidence="1 2">DAOM 194757</strain>
    </source>
</reference>
<evidence type="ECO:0000313" key="2">
    <source>
        <dbReference type="Proteomes" id="UP000266673"/>
    </source>
</evidence>
<proteinExistence type="predicted"/>
<sequence length="260" mass="29768">MVISTYLCQQPFEIEYSKFDKKLIFKNPTNLYENFCNAYAYYLAVSIRTPSFKKQDIFIKAQEEWKDIRTISNETSSSSSVPFISSSSTIKSEKLPYNATAQKSSIDKQRHAEDQLCELNELQKLKNHAAAQARSQVKKCEALKNRGEVIRYDSLGYLSFLLLNSDLPEQMYSCIKFGNAAKKRRKEVIKTNYSSNAKRHHYPMAIQVNSIFRNEMLDHIDSTINDKSKIPLGIPAVGRTFKTVQSAYEPVEISGKVYAI</sequence>
<accession>A0A397UWB1</accession>
<dbReference type="OrthoDB" id="10477386at2759"/>
<dbReference type="AlphaFoldDB" id="A0A397UWB1"/>